<feature type="domain" description="AMP-dependent synthetase/ligase" evidence="2">
    <location>
        <begin position="144"/>
        <end position="225"/>
    </location>
</feature>
<keyword evidence="1" id="KW-0436">Ligase</keyword>
<evidence type="ECO:0000313" key="3">
    <source>
        <dbReference type="EMBL" id="KAK4367088.1"/>
    </source>
</evidence>
<name>A0AAE1VEK3_9SOLA</name>
<dbReference type="Pfam" id="PF00501">
    <property type="entry name" value="AMP-binding"/>
    <property type="match status" value="1"/>
</dbReference>
<evidence type="ECO:0000259" key="2">
    <source>
        <dbReference type="Pfam" id="PF00501"/>
    </source>
</evidence>
<dbReference type="PANTHER" id="PTHR24096:SF337">
    <property type="entry name" value="4-COUMARATE--COA LIGASE"/>
    <property type="match status" value="1"/>
</dbReference>
<dbReference type="Proteomes" id="UP001291623">
    <property type="component" value="Unassembled WGS sequence"/>
</dbReference>
<comment type="caution">
    <text evidence="3">The sequence shown here is derived from an EMBL/GenBank/DDBJ whole genome shotgun (WGS) entry which is preliminary data.</text>
</comment>
<gene>
    <name evidence="3" type="ORF">RND71_014968</name>
</gene>
<dbReference type="InterPro" id="IPR042099">
    <property type="entry name" value="ANL_N_sf"/>
</dbReference>
<keyword evidence="4" id="KW-1185">Reference proteome</keyword>
<dbReference type="AlphaFoldDB" id="A0AAE1VEK3"/>
<evidence type="ECO:0000256" key="1">
    <source>
        <dbReference type="ARBA" id="ARBA00022598"/>
    </source>
</evidence>
<dbReference type="PANTHER" id="PTHR24096">
    <property type="entry name" value="LONG-CHAIN-FATTY-ACID--COA LIGASE"/>
    <property type="match status" value="1"/>
</dbReference>
<dbReference type="SUPFAM" id="SSF56801">
    <property type="entry name" value="Acetyl-CoA synthetase-like"/>
    <property type="match status" value="2"/>
</dbReference>
<accession>A0AAE1VEK3</accession>
<dbReference type="EMBL" id="JAVYJV010000007">
    <property type="protein sequence ID" value="KAK4367088.1"/>
    <property type="molecule type" value="Genomic_DNA"/>
</dbReference>
<reference evidence="3" key="1">
    <citation type="submission" date="2023-12" db="EMBL/GenBank/DDBJ databases">
        <title>Genome assembly of Anisodus tanguticus.</title>
        <authorList>
            <person name="Wang Y.-J."/>
        </authorList>
    </citation>
    <scope>NUCLEOTIDE SEQUENCE</scope>
    <source>
        <strain evidence="3">KB-2021</strain>
        <tissue evidence="3">Leaf</tissue>
    </source>
</reference>
<dbReference type="GO" id="GO:0016405">
    <property type="term" value="F:CoA-ligase activity"/>
    <property type="evidence" value="ECO:0007669"/>
    <property type="project" value="TreeGrafter"/>
</dbReference>
<evidence type="ECO:0000313" key="4">
    <source>
        <dbReference type="Proteomes" id="UP001291623"/>
    </source>
</evidence>
<protein>
    <recommendedName>
        <fullName evidence="2">AMP-dependent synthetase/ligase domain-containing protein</fullName>
    </recommendedName>
</protein>
<dbReference type="Gene3D" id="3.40.50.12780">
    <property type="entry name" value="N-terminal domain of ligase-like"/>
    <property type="match status" value="2"/>
</dbReference>
<sequence>MTSGNFELDTTKFVLSQFQCPAQAESQIALIDSATNQNITYAKLHRSIFSLATGLYHALGVRKGDVFFVTFTKFTFVPNHMPSCAFNWCNFIPCQSLNTELEIGKQVRLSGATLAIATPEEAHKLVPTGVPTLLTTRPKNDENSVSVADAFREKFPWVELKQGYGLTETTGAATFFVTNEEAKARPSSVGMLFPCFSAKVVNHEKEEALPPFKEGELWVKVPGVYFGNEEATAATITKDGWLRTGDLCWRGVAPAEHEAILLSHHQILDAAVVP</sequence>
<proteinExistence type="predicted"/>
<dbReference type="InterPro" id="IPR000873">
    <property type="entry name" value="AMP-dep_synth/lig_dom"/>
</dbReference>
<organism evidence="3 4">
    <name type="scientific">Anisodus tanguticus</name>
    <dbReference type="NCBI Taxonomy" id="243964"/>
    <lineage>
        <taxon>Eukaryota</taxon>
        <taxon>Viridiplantae</taxon>
        <taxon>Streptophyta</taxon>
        <taxon>Embryophyta</taxon>
        <taxon>Tracheophyta</taxon>
        <taxon>Spermatophyta</taxon>
        <taxon>Magnoliopsida</taxon>
        <taxon>eudicotyledons</taxon>
        <taxon>Gunneridae</taxon>
        <taxon>Pentapetalae</taxon>
        <taxon>asterids</taxon>
        <taxon>lamiids</taxon>
        <taxon>Solanales</taxon>
        <taxon>Solanaceae</taxon>
        <taxon>Solanoideae</taxon>
        <taxon>Hyoscyameae</taxon>
        <taxon>Anisodus</taxon>
    </lineage>
</organism>